<organism evidence="2 3">
    <name type="scientific">Rhizophagus clarus</name>
    <dbReference type="NCBI Taxonomy" id="94130"/>
    <lineage>
        <taxon>Eukaryota</taxon>
        <taxon>Fungi</taxon>
        <taxon>Fungi incertae sedis</taxon>
        <taxon>Mucoromycota</taxon>
        <taxon>Glomeromycotina</taxon>
        <taxon>Glomeromycetes</taxon>
        <taxon>Glomerales</taxon>
        <taxon>Glomeraceae</taxon>
        <taxon>Rhizophagus</taxon>
    </lineage>
</organism>
<evidence type="ECO:0000313" key="3">
    <source>
        <dbReference type="Proteomes" id="UP000615446"/>
    </source>
</evidence>
<protein>
    <submittedName>
        <fullName evidence="2">Uncharacterized protein</fullName>
    </submittedName>
</protein>
<keyword evidence="1" id="KW-0472">Membrane</keyword>
<accession>A0A8H3QLX0</accession>
<dbReference type="AlphaFoldDB" id="A0A8H3QLX0"/>
<evidence type="ECO:0000313" key="2">
    <source>
        <dbReference type="EMBL" id="GES81379.1"/>
    </source>
</evidence>
<gene>
    <name evidence="2" type="ORF">RCL2_000862500</name>
</gene>
<dbReference type="Proteomes" id="UP000615446">
    <property type="component" value="Unassembled WGS sequence"/>
</dbReference>
<reference evidence="2" key="1">
    <citation type="submission" date="2019-10" db="EMBL/GenBank/DDBJ databases">
        <title>Conservation and host-specific expression of non-tandemly repeated heterogenous ribosome RNA gene in arbuscular mycorrhizal fungi.</title>
        <authorList>
            <person name="Maeda T."/>
            <person name="Kobayashi Y."/>
            <person name="Nakagawa T."/>
            <person name="Ezawa T."/>
            <person name="Yamaguchi K."/>
            <person name="Bino T."/>
            <person name="Nishimoto Y."/>
            <person name="Shigenobu S."/>
            <person name="Kawaguchi M."/>
        </authorList>
    </citation>
    <scope>NUCLEOTIDE SEQUENCE</scope>
    <source>
        <strain evidence="2">HR1</strain>
    </source>
</reference>
<evidence type="ECO:0000256" key="1">
    <source>
        <dbReference type="SAM" id="Phobius"/>
    </source>
</evidence>
<comment type="caution">
    <text evidence="2">The sequence shown here is derived from an EMBL/GenBank/DDBJ whole genome shotgun (WGS) entry which is preliminary data.</text>
</comment>
<name>A0A8H3QLX0_9GLOM</name>
<feature type="transmembrane region" description="Helical" evidence="1">
    <location>
        <begin position="83"/>
        <end position="105"/>
    </location>
</feature>
<keyword evidence="1" id="KW-1133">Transmembrane helix</keyword>
<dbReference type="EMBL" id="BLAL01000054">
    <property type="protein sequence ID" value="GES81379.1"/>
    <property type="molecule type" value="Genomic_DNA"/>
</dbReference>
<keyword evidence="1" id="KW-0812">Transmembrane</keyword>
<feature type="transmembrane region" description="Helical" evidence="1">
    <location>
        <begin position="49"/>
        <end position="67"/>
    </location>
</feature>
<sequence>MIPGVFIFGHPGFHGLDNITTSNHVIYCRWVSFFSHLQILKSQVGKYNLVNIIPLFLLWETLNFWYLEVRKYDFKIASRKGRLGFLLLIIFNCILIINYVILWLYEFLKMDIFMQITNSGRIQCSDLGWDLGWD</sequence>
<proteinExistence type="predicted"/>